<name>A0ABV6HMP1_9SPHI</name>
<evidence type="ECO:0000256" key="4">
    <source>
        <dbReference type="PROSITE-ProRule" id="PRU00335"/>
    </source>
</evidence>
<evidence type="ECO:0000256" key="1">
    <source>
        <dbReference type="ARBA" id="ARBA00023015"/>
    </source>
</evidence>
<feature type="DNA-binding region" description="H-T-H motif" evidence="4">
    <location>
        <begin position="28"/>
        <end position="47"/>
    </location>
</feature>
<dbReference type="InterPro" id="IPR009057">
    <property type="entry name" value="Homeodomain-like_sf"/>
</dbReference>
<comment type="caution">
    <text evidence="6">The sequence shown here is derived from an EMBL/GenBank/DDBJ whole genome shotgun (WGS) entry which is preliminary data.</text>
</comment>
<dbReference type="Gene3D" id="1.10.10.60">
    <property type="entry name" value="Homeodomain-like"/>
    <property type="match status" value="1"/>
</dbReference>
<evidence type="ECO:0000313" key="6">
    <source>
        <dbReference type="EMBL" id="MFC0320130.1"/>
    </source>
</evidence>
<keyword evidence="1" id="KW-0805">Transcription regulation</keyword>
<evidence type="ECO:0000313" key="7">
    <source>
        <dbReference type="Proteomes" id="UP001589774"/>
    </source>
</evidence>
<dbReference type="Pfam" id="PF16925">
    <property type="entry name" value="TetR_C_13"/>
    <property type="match status" value="1"/>
</dbReference>
<dbReference type="PROSITE" id="PS50977">
    <property type="entry name" value="HTH_TETR_2"/>
    <property type="match status" value="1"/>
</dbReference>
<protein>
    <submittedName>
        <fullName evidence="6">TetR/AcrR family transcriptional regulator</fullName>
    </submittedName>
</protein>
<proteinExistence type="predicted"/>
<dbReference type="Pfam" id="PF00440">
    <property type="entry name" value="TetR_N"/>
    <property type="match status" value="1"/>
</dbReference>
<dbReference type="PANTHER" id="PTHR47506">
    <property type="entry name" value="TRANSCRIPTIONAL REGULATORY PROTEIN"/>
    <property type="match status" value="1"/>
</dbReference>
<dbReference type="EMBL" id="JBHLWO010000002">
    <property type="protein sequence ID" value="MFC0320130.1"/>
    <property type="molecule type" value="Genomic_DNA"/>
</dbReference>
<dbReference type="Proteomes" id="UP001589774">
    <property type="component" value="Unassembled WGS sequence"/>
</dbReference>
<keyword evidence="2 4" id="KW-0238">DNA-binding</keyword>
<feature type="domain" description="HTH tetR-type" evidence="5">
    <location>
        <begin position="5"/>
        <end position="65"/>
    </location>
</feature>
<dbReference type="InterPro" id="IPR011075">
    <property type="entry name" value="TetR_C"/>
</dbReference>
<evidence type="ECO:0000256" key="3">
    <source>
        <dbReference type="ARBA" id="ARBA00023163"/>
    </source>
</evidence>
<dbReference type="PRINTS" id="PR00455">
    <property type="entry name" value="HTHTETR"/>
</dbReference>
<dbReference type="PANTHER" id="PTHR47506:SF1">
    <property type="entry name" value="HTH-TYPE TRANSCRIPTIONAL REGULATOR YJDC"/>
    <property type="match status" value="1"/>
</dbReference>
<evidence type="ECO:0000259" key="5">
    <source>
        <dbReference type="PROSITE" id="PS50977"/>
    </source>
</evidence>
<dbReference type="RefSeq" id="WP_130855287.1">
    <property type="nucleotide sequence ID" value="NZ_JBHLWO010000002.1"/>
</dbReference>
<dbReference type="InterPro" id="IPR036271">
    <property type="entry name" value="Tet_transcr_reg_TetR-rel_C_sf"/>
</dbReference>
<dbReference type="Gene3D" id="1.10.357.10">
    <property type="entry name" value="Tetracycline Repressor, domain 2"/>
    <property type="match status" value="1"/>
</dbReference>
<dbReference type="SUPFAM" id="SSF48498">
    <property type="entry name" value="Tetracyclin repressor-like, C-terminal domain"/>
    <property type="match status" value="1"/>
</dbReference>
<accession>A0ABV6HMP1</accession>
<gene>
    <name evidence="6" type="ORF">ACFFI0_17530</name>
</gene>
<evidence type="ECO:0000256" key="2">
    <source>
        <dbReference type="ARBA" id="ARBA00023125"/>
    </source>
</evidence>
<keyword evidence="7" id="KW-1185">Reference proteome</keyword>
<sequence>MRTKDFDENEILKKAISIFWEKGYHATSLYDLIEGLGIGRSSIYHAFGDKHKLFVKALERYQEEATARIEAALNDASSVKEGIKALLRIGVVDRLDSACPKGCFKVNTEVELATHDELIRKVLREDERLIEEALIKAIKKGQADRQINASKDPKVLAHFLCNTITGLRVYSKVRSDRSFFEGVIETALSVLD</sequence>
<dbReference type="SUPFAM" id="SSF46689">
    <property type="entry name" value="Homeodomain-like"/>
    <property type="match status" value="1"/>
</dbReference>
<keyword evidence="3" id="KW-0804">Transcription</keyword>
<dbReference type="InterPro" id="IPR001647">
    <property type="entry name" value="HTH_TetR"/>
</dbReference>
<organism evidence="6 7">
    <name type="scientific">Olivibacter oleidegradans</name>
    <dbReference type="NCBI Taxonomy" id="760123"/>
    <lineage>
        <taxon>Bacteria</taxon>
        <taxon>Pseudomonadati</taxon>
        <taxon>Bacteroidota</taxon>
        <taxon>Sphingobacteriia</taxon>
        <taxon>Sphingobacteriales</taxon>
        <taxon>Sphingobacteriaceae</taxon>
        <taxon>Olivibacter</taxon>
    </lineage>
</organism>
<reference evidence="6 7" key="1">
    <citation type="submission" date="2024-09" db="EMBL/GenBank/DDBJ databases">
        <authorList>
            <person name="Sun Q."/>
            <person name="Mori K."/>
        </authorList>
    </citation>
    <scope>NUCLEOTIDE SEQUENCE [LARGE SCALE GENOMIC DNA]</scope>
    <source>
        <strain evidence="6 7">CCM 7765</strain>
    </source>
</reference>